<keyword evidence="10 14" id="KW-0472">Membrane</keyword>
<dbReference type="Pfam" id="PF00520">
    <property type="entry name" value="Ion_trans"/>
    <property type="match status" value="2"/>
</dbReference>
<evidence type="ECO:0000256" key="2">
    <source>
        <dbReference type="ARBA" id="ARBA00022448"/>
    </source>
</evidence>
<keyword evidence="5 14" id="KW-0812">Transmembrane</keyword>
<evidence type="ECO:0000256" key="11">
    <source>
        <dbReference type="ARBA" id="ARBA00023180"/>
    </source>
</evidence>
<keyword evidence="8 14" id="KW-1133">Transmembrane helix</keyword>
<gene>
    <name evidence="16" type="ORF">D9758_017142</name>
</gene>
<evidence type="ECO:0000256" key="10">
    <source>
        <dbReference type="ARBA" id="ARBA00023136"/>
    </source>
</evidence>
<keyword evidence="2" id="KW-0813">Transport</keyword>
<evidence type="ECO:0000259" key="15">
    <source>
        <dbReference type="Pfam" id="PF00520"/>
    </source>
</evidence>
<keyword evidence="7" id="KW-0851">Voltage-gated channel</keyword>
<evidence type="ECO:0000256" key="8">
    <source>
        <dbReference type="ARBA" id="ARBA00022989"/>
    </source>
</evidence>
<evidence type="ECO:0000256" key="5">
    <source>
        <dbReference type="ARBA" id="ARBA00022692"/>
    </source>
</evidence>
<dbReference type="GO" id="GO:0005891">
    <property type="term" value="C:voltage-gated calcium channel complex"/>
    <property type="evidence" value="ECO:0007669"/>
    <property type="project" value="TreeGrafter"/>
</dbReference>
<sequence length="591" mass="65711">MHPLGAFARICVNGYLFNPETPTSSLFTSPSSNAPSHSIVSSHPTADGSDLNRQGSLSQPGGPLARGLSLTQHQGLTGMSDYSISAPSTVINEKIKHVASASRQIIREPTQPTFLSAAFRSDTQSPGEALSLPFRLNITESHECDQDGEVVGYHLWDNYNHAFVEDCQVFAGQHGLFCSLHNGILSFNGSLRRSCFLLPTDGEDEIQLSQFCGGFINGTMLQIKTYLHQDGQPSDSDAKGYICPLGQVDGNLEDGISSFDTIYYAILQIVIVATVNGMYNMLDAEFFFSSLFFIICVIVLNFWLINLFVAVITNTFSAIRSETKKSAFGAALLSNLADNQDDGWSSAERRKTQHSWVRTFYEHSHWIFVIFALTSLGLLGALRDEETERHLCGLLASMNNVTVAAGDMNDAIYKRRAQKADFIREHPSYDKTFWIFDQNNFFRRFCQKLVQPAHGERIFGTPNSPYAHPAFQFLILLTVIGGVVTEIIATPIFRRNYYAQFGKIQGAWFDLAEGAFTLTLMPEFFIKICADGFAFTPDTYICSIWNIIDFIILVGITLNVTTSLIFIRGPSRSTRSLKALRALRLITLSTQ</sequence>
<protein>
    <recommendedName>
        <fullName evidence="15">Ion transport domain-containing protein</fullName>
    </recommendedName>
</protein>
<dbReference type="InterPro" id="IPR027359">
    <property type="entry name" value="Volt_channel_dom_sf"/>
</dbReference>
<dbReference type="InterPro" id="IPR005821">
    <property type="entry name" value="Ion_trans_dom"/>
</dbReference>
<organism evidence="16 17">
    <name type="scientific">Tetrapyrgos nigripes</name>
    <dbReference type="NCBI Taxonomy" id="182062"/>
    <lineage>
        <taxon>Eukaryota</taxon>
        <taxon>Fungi</taxon>
        <taxon>Dikarya</taxon>
        <taxon>Basidiomycota</taxon>
        <taxon>Agaricomycotina</taxon>
        <taxon>Agaricomycetes</taxon>
        <taxon>Agaricomycetidae</taxon>
        <taxon>Agaricales</taxon>
        <taxon>Marasmiineae</taxon>
        <taxon>Marasmiaceae</taxon>
        <taxon>Tetrapyrgos</taxon>
    </lineage>
</organism>
<feature type="transmembrane region" description="Helical" evidence="14">
    <location>
        <begin position="291"/>
        <end position="312"/>
    </location>
</feature>
<evidence type="ECO:0000256" key="3">
    <source>
        <dbReference type="ARBA" id="ARBA00022568"/>
    </source>
</evidence>
<dbReference type="Gene3D" id="1.20.120.350">
    <property type="entry name" value="Voltage-gated potassium channels. Chain C"/>
    <property type="match status" value="1"/>
</dbReference>
<feature type="transmembrane region" description="Helical" evidence="14">
    <location>
        <begin position="544"/>
        <end position="567"/>
    </location>
</feature>
<evidence type="ECO:0000256" key="13">
    <source>
        <dbReference type="SAM" id="MobiDB-lite"/>
    </source>
</evidence>
<feature type="compositionally biased region" description="Low complexity" evidence="13">
    <location>
        <begin position="24"/>
        <end position="36"/>
    </location>
</feature>
<reference evidence="16 17" key="1">
    <citation type="journal article" date="2020" name="ISME J.">
        <title>Uncovering the hidden diversity of litter-decomposition mechanisms in mushroom-forming fungi.</title>
        <authorList>
            <person name="Floudas D."/>
            <person name="Bentzer J."/>
            <person name="Ahren D."/>
            <person name="Johansson T."/>
            <person name="Persson P."/>
            <person name="Tunlid A."/>
        </authorList>
    </citation>
    <scope>NUCLEOTIDE SEQUENCE [LARGE SCALE GENOMIC DNA]</scope>
    <source>
        <strain evidence="16 17">CBS 291.85</strain>
    </source>
</reference>
<keyword evidence="12" id="KW-0407">Ion channel</keyword>
<comment type="subcellular location">
    <subcellularLocation>
        <location evidence="1">Membrane</location>
        <topology evidence="1">Multi-pass membrane protein</topology>
    </subcellularLocation>
</comment>
<dbReference type="AlphaFoldDB" id="A0A8H5BI76"/>
<evidence type="ECO:0000313" key="16">
    <source>
        <dbReference type="EMBL" id="KAF5323646.1"/>
    </source>
</evidence>
<dbReference type="EMBL" id="JAACJM010000392">
    <property type="protein sequence ID" value="KAF5323646.1"/>
    <property type="molecule type" value="Genomic_DNA"/>
</dbReference>
<keyword evidence="17" id="KW-1185">Reference proteome</keyword>
<feature type="domain" description="Ion transport" evidence="15">
    <location>
        <begin position="247"/>
        <end position="323"/>
    </location>
</feature>
<dbReference type="GO" id="GO:0008331">
    <property type="term" value="F:high voltage-gated calcium channel activity"/>
    <property type="evidence" value="ECO:0007669"/>
    <property type="project" value="TreeGrafter"/>
</dbReference>
<feature type="domain" description="Ion transport" evidence="15">
    <location>
        <begin position="468"/>
        <end position="587"/>
    </location>
</feature>
<evidence type="ECO:0000256" key="14">
    <source>
        <dbReference type="SAM" id="Phobius"/>
    </source>
</evidence>
<feature type="transmembrane region" description="Helical" evidence="14">
    <location>
        <begin position="473"/>
        <end position="493"/>
    </location>
</feature>
<dbReference type="OrthoDB" id="416585at2759"/>
<dbReference type="Proteomes" id="UP000559256">
    <property type="component" value="Unassembled WGS sequence"/>
</dbReference>
<accession>A0A8H5BI76</accession>
<name>A0A8H5BI76_9AGAR</name>
<dbReference type="GO" id="GO:0098703">
    <property type="term" value="P:calcium ion import across plasma membrane"/>
    <property type="evidence" value="ECO:0007669"/>
    <property type="project" value="TreeGrafter"/>
</dbReference>
<feature type="transmembrane region" description="Helical" evidence="14">
    <location>
        <begin position="261"/>
        <end position="279"/>
    </location>
</feature>
<evidence type="ECO:0000256" key="6">
    <source>
        <dbReference type="ARBA" id="ARBA00022837"/>
    </source>
</evidence>
<dbReference type="PANTHER" id="PTHR45628:SF7">
    <property type="entry name" value="VOLTAGE-DEPENDENT CALCIUM CHANNEL TYPE A SUBUNIT ALPHA-1"/>
    <property type="match status" value="1"/>
</dbReference>
<evidence type="ECO:0000256" key="9">
    <source>
        <dbReference type="ARBA" id="ARBA00023065"/>
    </source>
</evidence>
<comment type="caution">
    <text evidence="16">The sequence shown here is derived from an EMBL/GenBank/DDBJ whole genome shotgun (WGS) entry which is preliminary data.</text>
</comment>
<evidence type="ECO:0000256" key="7">
    <source>
        <dbReference type="ARBA" id="ARBA00022882"/>
    </source>
</evidence>
<evidence type="ECO:0000256" key="12">
    <source>
        <dbReference type="ARBA" id="ARBA00023303"/>
    </source>
</evidence>
<dbReference type="Gene3D" id="1.10.287.70">
    <property type="match status" value="1"/>
</dbReference>
<proteinExistence type="predicted"/>
<evidence type="ECO:0000256" key="1">
    <source>
        <dbReference type="ARBA" id="ARBA00004141"/>
    </source>
</evidence>
<feature type="region of interest" description="Disordered" evidence="13">
    <location>
        <begin position="24"/>
        <end position="68"/>
    </location>
</feature>
<evidence type="ECO:0000256" key="4">
    <source>
        <dbReference type="ARBA" id="ARBA00022673"/>
    </source>
</evidence>
<keyword evidence="4" id="KW-0107">Calcium channel</keyword>
<feature type="transmembrane region" description="Helical" evidence="14">
    <location>
        <begin position="365"/>
        <end position="382"/>
    </location>
</feature>
<keyword evidence="11" id="KW-0325">Glycoprotein</keyword>
<keyword evidence="9" id="KW-0406">Ion transport</keyword>
<dbReference type="InterPro" id="IPR050599">
    <property type="entry name" value="VDCC_alpha-1_subunit"/>
</dbReference>
<keyword evidence="3" id="KW-0109">Calcium transport</keyword>
<evidence type="ECO:0000313" key="17">
    <source>
        <dbReference type="Proteomes" id="UP000559256"/>
    </source>
</evidence>
<keyword evidence="6" id="KW-0106">Calcium</keyword>
<dbReference type="PANTHER" id="PTHR45628">
    <property type="entry name" value="VOLTAGE-DEPENDENT CALCIUM CHANNEL TYPE A SUBUNIT ALPHA-1"/>
    <property type="match status" value="1"/>
</dbReference>